<keyword evidence="2" id="KW-1185">Reference proteome</keyword>
<comment type="caution">
    <text evidence="1">The sequence shown here is derived from an EMBL/GenBank/DDBJ whole genome shotgun (WGS) entry which is preliminary data.</text>
</comment>
<reference evidence="1 2" key="1">
    <citation type="journal article" date="2018" name="Sci. Rep.">
        <title>Comparative analysis of the Pocillopora damicornis genome highlights role of immune system in coral evolution.</title>
        <authorList>
            <person name="Cunning R."/>
            <person name="Bay R.A."/>
            <person name="Gillette P."/>
            <person name="Baker A.C."/>
            <person name="Traylor-Knowles N."/>
        </authorList>
    </citation>
    <scope>NUCLEOTIDE SEQUENCE [LARGE SCALE GENOMIC DNA]</scope>
    <source>
        <strain evidence="1">RSMAS</strain>
        <tissue evidence="1">Whole animal</tissue>
    </source>
</reference>
<dbReference type="Proteomes" id="UP000275408">
    <property type="component" value="Unassembled WGS sequence"/>
</dbReference>
<sequence>MGVIKSTSSKYNHDTLAVQLVLKTNYVLQFDIDLITDEDIILNPKRQCIDVLIVIGVKIAELRGPNHFMQVASITFVNRQDLHS</sequence>
<gene>
    <name evidence="1" type="ORF">pdam_00022427</name>
</gene>
<evidence type="ECO:0000313" key="2">
    <source>
        <dbReference type="Proteomes" id="UP000275408"/>
    </source>
</evidence>
<dbReference type="AlphaFoldDB" id="A0A3M6TJ61"/>
<proteinExistence type="predicted"/>
<accession>A0A3M6TJ61</accession>
<dbReference type="EMBL" id="RCHS01003488">
    <property type="protein sequence ID" value="RMX41457.1"/>
    <property type="molecule type" value="Genomic_DNA"/>
</dbReference>
<evidence type="ECO:0000313" key="1">
    <source>
        <dbReference type="EMBL" id="RMX41457.1"/>
    </source>
</evidence>
<protein>
    <submittedName>
        <fullName evidence="1">Uncharacterized protein</fullName>
    </submittedName>
</protein>
<name>A0A3M6TJ61_POCDA</name>
<organism evidence="1 2">
    <name type="scientific">Pocillopora damicornis</name>
    <name type="common">Cauliflower coral</name>
    <name type="synonym">Millepora damicornis</name>
    <dbReference type="NCBI Taxonomy" id="46731"/>
    <lineage>
        <taxon>Eukaryota</taxon>
        <taxon>Metazoa</taxon>
        <taxon>Cnidaria</taxon>
        <taxon>Anthozoa</taxon>
        <taxon>Hexacorallia</taxon>
        <taxon>Scleractinia</taxon>
        <taxon>Astrocoeniina</taxon>
        <taxon>Pocilloporidae</taxon>
        <taxon>Pocillopora</taxon>
    </lineage>
</organism>